<evidence type="ECO:0000256" key="4">
    <source>
        <dbReference type="ARBA" id="ARBA00022960"/>
    </source>
</evidence>
<dbReference type="RefSeq" id="WP_075078526.1">
    <property type="nucleotide sequence ID" value="NZ_BDCO01000002.1"/>
</dbReference>
<evidence type="ECO:0000259" key="9">
    <source>
        <dbReference type="PROSITE" id="PS52029"/>
    </source>
</evidence>
<dbReference type="PANTHER" id="PTHR30582">
    <property type="entry name" value="L,D-TRANSPEPTIDASE"/>
    <property type="match status" value="1"/>
</dbReference>
<evidence type="ECO:0000313" key="10">
    <source>
        <dbReference type="EMBL" id="GAT32708.1"/>
    </source>
</evidence>
<dbReference type="GO" id="GO:0005576">
    <property type="term" value="C:extracellular region"/>
    <property type="evidence" value="ECO:0007669"/>
    <property type="project" value="TreeGrafter"/>
</dbReference>
<dbReference type="AlphaFoldDB" id="A0A146G7L5"/>
<dbReference type="InterPro" id="IPR050979">
    <property type="entry name" value="LD-transpeptidase"/>
</dbReference>
<dbReference type="GO" id="GO:0018104">
    <property type="term" value="P:peptidoglycan-protein cross-linking"/>
    <property type="evidence" value="ECO:0007669"/>
    <property type="project" value="TreeGrafter"/>
</dbReference>
<keyword evidence="5 7" id="KW-0573">Peptidoglycan synthesis</keyword>
<comment type="similarity">
    <text evidence="2">Belongs to the YkuD family.</text>
</comment>
<evidence type="ECO:0000313" key="11">
    <source>
        <dbReference type="Proteomes" id="UP000076023"/>
    </source>
</evidence>
<accession>A0A146G7L5</accession>
<feature type="domain" description="L,D-TPase catalytic" evidence="9">
    <location>
        <begin position="50"/>
        <end position="160"/>
    </location>
</feature>
<name>A0A146G7L5_TERSA</name>
<feature type="active site" description="Proton donor/acceptor" evidence="7">
    <location>
        <position position="123"/>
    </location>
</feature>
<dbReference type="SUPFAM" id="SSF141523">
    <property type="entry name" value="L,D-transpeptidase catalytic domain-like"/>
    <property type="match status" value="1"/>
</dbReference>
<evidence type="ECO:0000256" key="5">
    <source>
        <dbReference type="ARBA" id="ARBA00022984"/>
    </source>
</evidence>
<protein>
    <submittedName>
        <fullName evidence="10">L,D-transpeptidase catalytic domain cotaining protein</fullName>
    </submittedName>
</protein>
<dbReference type="STRING" id="690879.TSACC_21108"/>
<keyword evidence="8" id="KW-0732">Signal</keyword>
<dbReference type="GO" id="GO:0008360">
    <property type="term" value="P:regulation of cell shape"/>
    <property type="evidence" value="ECO:0007669"/>
    <property type="project" value="UniProtKB-UniRule"/>
</dbReference>
<dbReference type="OrthoDB" id="189112at2"/>
<organism evidence="10 11">
    <name type="scientific">Terrimicrobium sacchariphilum</name>
    <dbReference type="NCBI Taxonomy" id="690879"/>
    <lineage>
        <taxon>Bacteria</taxon>
        <taxon>Pseudomonadati</taxon>
        <taxon>Verrucomicrobiota</taxon>
        <taxon>Terrimicrobiia</taxon>
        <taxon>Terrimicrobiales</taxon>
        <taxon>Terrimicrobiaceae</taxon>
        <taxon>Terrimicrobium</taxon>
    </lineage>
</organism>
<dbReference type="Pfam" id="PF03734">
    <property type="entry name" value="YkuD"/>
    <property type="match status" value="1"/>
</dbReference>
<keyword evidence="4 7" id="KW-0133">Cell shape</keyword>
<feature type="chain" id="PRO_5007524666" evidence="8">
    <location>
        <begin position="24"/>
        <end position="207"/>
    </location>
</feature>
<dbReference type="UniPathway" id="UPA00219"/>
<dbReference type="Gene3D" id="2.40.440.10">
    <property type="entry name" value="L,D-transpeptidase catalytic domain-like"/>
    <property type="match status" value="1"/>
</dbReference>
<dbReference type="PROSITE" id="PS52029">
    <property type="entry name" value="LD_TPASE"/>
    <property type="match status" value="1"/>
</dbReference>
<comment type="caution">
    <text evidence="10">The sequence shown here is derived from an EMBL/GenBank/DDBJ whole genome shotgun (WGS) entry which is preliminary data.</text>
</comment>
<evidence type="ECO:0000256" key="3">
    <source>
        <dbReference type="ARBA" id="ARBA00022679"/>
    </source>
</evidence>
<dbReference type="PROSITE" id="PS51257">
    <property type="entry name" value="PROKAR_LIPOPROTEIN"/>
    <property type="match status" value="1"/>
</dbReference>
<dbReference type="GO" id="GO:0071555">
    <property type="term" value="P:cell wall organization"/>
    <property type="evidence" value="ECO:0007669"/>
    <property type="project" value="UniProtKB-UniRule"/>
</dbReference>
<dbReference type="GO" id="GO:0071972">
    <property type="term" value="F:peptidoglycan L,D-transpeptidase activity"/>
    <property type="evidence" value="ECO:0007669"/>
    <property type="project" value="TreeGrafter"/>
</dbReference>
<evidence type="ECO:0000256" key="2">
    <source>
        <dbReference type="ARBA" id="ARBA00005992"/>
    </source>
</evidence>
<dbReference type="InterPro" id="IPR005490">
    <property type="entry name" value="LD_TPept_cat_dom"/>
</dbReference>
<keyword evidence="11" id="KW-1185">Reference proteome</keyword>
<gene>
    <name evidence="10" type="ORF">TSACC_21108</name>
</gene>
<comment type="pathway">
    <text evidence="1 7">Cell wall biogenesis; peptidoglycan biosynthesis.</text>
</comment>
<reference evidence="11" key="1">
    <citation type="journal article" date="2017" name="Genome Announc.">
        <title>Draft Genome Sequence of Terrimicrobium sacchariphilum NM-5T, a Facultative Anaerobic Soil Bacterium of the Class Spartobacteria.</title>
        <authorList>
            <person name="Qiu Y.L."/>
            <person name="Tourlousse D.M."/>
            <person name="Matsuura N."/>
            <person name="Ohashi A."/>
            <person name="Sekiguchi Y."/>
        </authorList>
    </citation>
    <scope>NUCLEOTIDE SEQUENCE [LARGE SCALE GENOMIC DNA]</scope>
    <source>
        <strain evidence="11">NM-5</strain>
    </source>
</reference>
<evidence type="ECO:0000256" key="1">
    <source>
        <dbReference type="ARBA" id="ARBA00004752"/>
    </source>
</evidence>
<evidence type="ECO:0000256" key="6">
    <source>
        <dbReference type="ARBA" id="ARBA00023316"/>
    </source>
</evidence>
<dbReference type="InParanoid" id="A0A146G7L5"/>
<dbReference type="EMBL" id="BDCO01000002">
    <property type="protein sequence ID" value="GAT32708.1"/>
    <property type="molecule type" value="Genomic_DNA"/>
</dbReference>
<feature type="active site" description="Nucleophile" evidence="7">
    <location>
        <position position="136"/>
    </location>
</feature>
<feature type="signal peptide" evidence="8">
    <location>
        <begin position="1"/>
        <end position="23"/>
    </location>
</feature>
<keyword evidence="3" id="KW-0808">Transferase</keyword>
<dbReference type="Proteomes" id="UP000076023">
    <property type="component" value="Unassembled WGS sequence"/>
</dbReference>
<evidence type="ECO:0000256" key="8">
    <source>
        <dbReference type="SAM" id="SignalP"/>
    </source>
</evidence>
<dbReference type="InterPro" id="IPR038063">
    <property type="entry name" value="Transpep_catalytic_dom"/>
</dbReference>
<dbReference type="CDD" id="cd16913">
    <property type="entry name" value="YkuD_like"/>
    <property type="match status" value="1"/>
</dbReference>
<proteinExistence type="inferred from homology"/>
<evidence type="ECO:0000256" key="7">
    <source>
        <dbReference type="PROSITE-ProRule" id="PRU01373"/>
    </source>
</evidence>
<keyword evidence="6 7" id="KW-0961">Cell wall biogenesis/degradation</keyword>
<sequence>MKSLLIKLFTSATAVALLFGLSACETTSLGRKNSFDFDPPLTQPKNPAKVKLFLSTGAQRLYVVEGDKVLLATPVTVGAPSSPTPLGTYTIYSKVENRRRVSNPDAGYPMTFWMEFKPAYGLHWGFVKPYPATHGCVRLPIDSARKVFSVVRVGTPINIAKSQPWDATIGKTLPVLDDGPLPNPPKSYLLSPEVFQDARKGRMWQWD</sequence>
<dbReference type="PANTHER" id="PTHR30582:SF2">
    <property type="entry name" value="L,D-TRANSPEPTIDASE YCIB-RELATED"/>
    <property type="match status" value="1"/>
</dbReference>
<dbReference type="GO" id="GO:0016740">
    <property type="term" value="F:transferase activity"/>
    <property type="evidence" value="ECO:0007669"/>
    <property type="project" value="UniProtKB-KW"/>
</dbReference>